<sequence>MSLSTSPTLSSSSLGSYDDLHSDSQFDSDDEIVYLSSLSSSTISGTTSPSAASDDFIVLSRPLSPSPSSGISTESSLSASVASLSIAADPSANATTPTVSSVRLPQPLKVEDYPTPTATPRPLNTVAIPPTPTVVAQPILPTKCLSPRLARAIQGAEEQRLVAQRAVDAAIPVFGQLQRAAALALENSKQSTNAELREGAKVLSEQAVKALKPLNDAKRKLKGVTNTLLSLAADARHQKKPKKAAKSAKVGEKLVGAAPQSKAAKKKAKKAAAKAAAANAVHVKPKSKGAKKRAKKAAAKAAAANTVPSSPKGPTVARSPVTESQYEEAAEFISSFLANPVAAQDKVCRLTLLQSFLVEFGVTASDLPTSLRAAKAAVKSTIFVNIKEYLAMRGQGREALQKLMLPSRAALARDIRKKKNPASLKTVKGQGLQALLIHCLVDMLSIVGTMVLH</sequence>
<evidence type="ECO:0000313" key="3">
    <source>
        <dbReference type="Proteomes" id="UP001556367"/>
    </source>
</evidence>
<feature type="region of interest" description="Disordered" evidence="1">
    <location>
        <begin position="277"/>
        <end position="318"/>
    </location>
</feature>
<accession>A0ABR3IUV8</accession>
<dbReference type="Proteomes" id="UP001556367">
    <property type="component" value="Unassembled WGS sequence"/>
</dbReference>
<feature type="region of interest" description="Disordered" evidence="1">
    <location>
        <begin position="90"/>
        <end position="126"/>
    </location>
</feature>
<feature type="compositionally biased region" description="Low complexity" evidence="1">
    <location>
        <begin position="1"/>
        <end position="17"/>
    </location>
</feature>
<protein>
    <submittedName>
        <fullName evidence="2">Uncharacterized protein</fullName>
    </submittedName>
</protein>
<evidence type="ECO:0000313" key="2">
    <source>
        <dbReference type="EMBL" id="KAL0947106.1"/>
    </source>
</evidence>
<keyword evidence="3" id="KW-1185">Reference proteome</keyword>
<reference evidence="3" key="1">
    <citation type="submission" date="2024-06" db="EMBL/GenBank/DDBJ databases">
        <title>Multi-omics analyses provide insights into the biosynthesis of the anticancer antibiotic pleurotin in Hohenbuehelia grisea.</title>
        <authorList>
            <person name="Weaver J.A."/>
            <person name="Alberti F."/>
        </authorList>
    </citation>
    <scope>NUCLEOTIDE SEQUENCE [LARGE SCALE GENOMIC DNA]</scope>
    <source>
        <strain evidence="3">T-177</strain>
    </source>
</reference>
<gene>
    <name evidence="2" type="ORF">HGRIS_013244</name>
</gene>
<proteinExistence type="predicted"/>
<feature type="compositionally biased region" description="Polar residues" evidence="1">
    <location>
        <begin position="92"/>
        <end position="103"/>
    </location>
</feature>
<evidence type="ECO:0000256" key="1">
    <source>
        <dbReference type="SAM" id="MobiDB-lite"/>
    </source>
</evidence>
<comment type="caution">
    <text evidence="2">The sequence shown here is derived from an EMBL/GenBank/DDBJ whole genome shotgun (WGS) entry which is preliminary data.</text>
</comment>
<feature type="compositionally biased region" description="Basic residues" evidence="1">
    <location>
        <begin position="283"/>
        <end position="298"/>
    </location>
</feature>
<dbReference type="EMBL" id="JASNQZ010000015">
    <property type="protein sequence ID" value="KAL0947106.1"/>
    <property type="molecule type" value="Genomic_DNA"/>
</dbReference>
<feature type="region of interest" description="Disordered" evidence="1">
    <location>
        <begin position="1"/>
        <end position="22"/>
    </location>
</feature>
<organism evidence="2 3">
    <name type="scientific">Hohenbuehelia grisea</name>
    <dbReference type="NCBI Taxonomy" id="104357"/>
    <lineage>
        <taxon>Eukaryota</taxon>
        <taxon>Fungi</taxon>
        <taxon>Dikarya</taxon>
        <taxon>Basidiomycota</taxon>
        <taxon>Agaricomycotina</taxon>
        <taxon>Agaricomycetes</taxon>
        <taxon>Agaricomycetidae</taxon>
        <taxon>Agaricales</taxon>
        <taxon>Pleurotineae</taxon>
        <taxon>Pleurotaceae</taxon>
        <taxon>Hohenbuehelia</taxon>
    </lineage>
</organism>
<name>A0ABR3IUV8_9AGAR</name>